<reference evidence="1 2" key="1">
    <citation type="journal article" date="2013" name="ISME J.">
        <title>A metabolic model for members of the genus Tetrasphaera involved in enhanced biological phosphorus removal.</title>
        <authorList>
            <person name="Kristiansen R."/>
            <person name="Nguyen H.T.T."/>
            <person name="Saunders A.M."/>
            <person name="Nielsen J.L."/>
            <person name="Wimmer R."/>
            <person name="Le V.Q."/>
            <person name="McIlroy S.J."/>
            <person name="Petrovski S."/>
            <person name="Seviour R.J."/>
            <person name="Calteau A."/>
            <person name="Nielsen K.L."/>
            <person name="Nielsen P.H."/>
        </authorList>
    </citation>
    <scope>NUCLEOTIDE SEQUENCE [LARGE SCALE GENOMIC DNA]</scope>
    <source>
        <strain evidence="1 2">Ben 74</strain>
    </source>
</reference>
<dbReference type="Pfam" id="PF01816">
    <property type="entry name" value="LRV"/>
    <property type="match status" value="1"/>
</dbReference>
<gene>
    <name evidence="1" type="ORF">BN13_470005</name>
</gene>
<evidence type="ECO:0000313" key="1">
    <source>
        <dbReference type="EMBL" id="CCI53759.1"/>
    </source>
</evidence>
<evidence type="ECO:0000313" key="2">
    <source>
        <dbReference type="Proteomes" id="UP000035720"/>
    </source>
</evidence>
<dbReference type="STRING" id="1193518.BN13_470005"/>
<dbReference type="Proteomes" id="UP000035720">
    <property type="component" value="Unassembled WGS sequence"/>
</dbReference>
<organism evidence="1 2">
    <name type="scientific">Nostocoides jenkinsii Ben 74</name>
    <dbReference type="NCBI Taxonomy" id="1193518"/>
    <lineage>
        <taxon>Bacteria</taxon>
        <taxon>Bacillati</taxon>
        <taxon>Actinomycetota</taxon>
        <taxon>Actinomycetes</taxon>
        <taxon>Micrococcales</taxon>
        <taxon>Intrasporangiaceae</taxon>
        <taxon>Nostocoides</taxon>
    </lineage>
</organism>
<proteinExistence type="predicted"/>
<protein>
    <submittedName>
        <fullName evidence="1">Uncharacterized protein</fullName>
    </submittedName>
</protein>
<dbReference type="AlphaFoldDB" id="A0A077MAP5"/>
<sequence length="40" mass="4193">MPSVRLAVAEHPDTGADVLAVLATDVDFAVSDAARPKRET</sequence>
<dbReference type="EMBL" id="CAJC01000158">
    <property type="protein sequence ID" value="CCI53759.1"/>
    <property type="molecule type" value="Genomic_DNA"/>
</dbReference>
<dbReference type="InterPro" id="IPR004830">
    <property type="entry name" value="LRR_variant"/>
</dbReference>
<name>A0A077MAP5_9MICO</name>
<keyword evidence="2" id="KW-1185">Reference proteome</keyword>
<comment type="caution">
    <text evidence="1">The sequence shown here is derived from an EMBL/GenBank/DDBJ whole genome shotgun (WGS) entry which is preliminary data.</text>
</comment>
<accession>A0A077MAP5</accession>